<sequence length="288" mass="32004">MKISVKQLWVLGIVVGSMMSGTTATAATLLMGAHYSQQRANSVKLVWRRSMARKAYHPTGAAGARYSKHLGIRYQATLDTLTHHTFFTDAHEKVRVKATGKSRIYYHVKTSDGLFGGWVWRGYLKAGVTPGLGNAGQTPILKGKLDLTSAKSTAKFDRDVVAYEQKLRPNFKFKAKANQLSQLEAQNYLNRDANSLAAIQKIDVGTSHMNGSMAYITISDFNQRLSRGTSYTSQVKNMAEFFDDLLSSWQASPQVGIGFYTLPDNQLTGKTPTDYRAFYAVSYEDDNE</sequence>
<reference evidence="3" key="1">
    <citation type="journal article" date="2019" name="Int. J. Syst. Evol. Microbiol.">
        <title>The Global Catalogue of Microorganisms (GCM) 10K type strain sequencing project: providing services to taxonomists for standard genome sequencing and annotation.</title>
        <authorList>
            <consortium name="The Broad Institute Genomics Platform"/>
            <consortium name="The Broad Institute Genome Sequencing Center for Infectious Disease"/>
            <person name="Wu L."/>
            <person name="Ma J."/>
        </authorList>
    </citation>
    <scope>NUCLEOTIDE SEQUENCE [LARGE SCALE GENOMIC DNA]</scope>
    <source>
        <strain evidence="3">CCM 8979</strain>
    </source>
</reference>
<dbReference type="EMBL" id="JBHTOD010000001">
    <property type="protein sequence ID" value="MFD1454442.1"/>
    <property type="molecule type" value="Genomic_DNA"/>
</dbReference>
<evidence type="ECO:0000313" key="2">
    <source>
        <dbReference type="EMBL" id="MFD1454442.1"/>
    </source>
</evidence>
<gene>
    <name evidence="2" type="ORF">ACFQ44_01955</name>
</gene>
<dbReference type="RefSeq" id="WP_203642263.1">
    <property type="nucleotide sequence ID" value="NZ_BOLN01000001.1"/>
</dbReference>
<dbReference type="Proteomes" id="UP001597189">
    <property type="component" value="Unassembled WGS sequence"/>
</dbReference>
<comment type="caution">
    <text evidence="2">The sequence shown here is derived from an EMBL/GenBank/DDBJ whole genome shotgun (WGS) entry which is preliminary data.</text>
</comment>
<evidence type="ECO:0000256" key="1">
    <source>
        <dbReference type="SAM" id="SignalP"/>
    </source>
</evidence>
<proteinExistence type="predicted"/>
<keyword evidence="1" id="KW-0732">Signal</keyword>
<feature type="signal peptide" evidence="1">
    <location>
        <begin position="1"/>
        <end position="26"/>
    </location>
</feature>
<keyword evidence="3" id="KW-1185">Reference proteome</keyword>
<protein>
    <recommendedName>
        <fullName evidence="4">CAP domain-containing protein</fullName>
    </recommendedName>
</protein>
<accession>A0ABW4D3A7</accession>
<feature type="chain" id="PRO_5047541392" description="CAP domain-containing protein" evidence="1">
    <location>
        <begin position="27"/>
        <end position="288"/>
    </location>
</feature>
<organism evidence="2 3">
    <name type="scientific">Levilactobacillus lanxiensis</name>
    <dbReference type="NCBI Taxonomy" id="2799568"/>
    <lineage>
        <taxon>Bacteria</taxon>
        <taxon>Bacillati</taxon>
        <taxon>Bacillota</taxon>
        <taxon>Bacilli</taxon>
        <taxon>Lactobacillales</taxon>
        <taxon>Lactobacillaceae</taxon>
        <taxon>Levilactobacillus</taxon>
    </lineage>
</organism>
<name>A0ABW4D3A7_9LACO</name>
<evidence type="ECO:0008006" key="4">
    <source>
        <dbReference type="Google" id="ProtNLM"/>
    </source>
</evidence>
<evidence type="ECO:0000313" key="3">
    <source>
        <dbReference type="Proteomes" id="UP001597189"/>
    </source>
</evidence>